<organism evidence="3 4">
    <name type="scientific">Effrenium voratum</name>
    <dbReference type="NCBI Taxonomy" id="2562239"/>
    <lineage>
        <taxon>Eukaryota</taxon>
        <taxon>Sar</taxon>
        <taxon>Alveolata</taxon>
        <taxon>Dinophyceae</taxon>
        <taxon>Suessiales</taxon>
        <taxon>Symbiodiniaceae</taxon>
        <taxon>Effrenium</taxon>
    </lineage>
</organism>
<protein>
    <submittedName>
        <fullName evidence="3">Uncharacterized protein</fullName>
    </submittedName>
</protein>
<sequence length="460" mass="52007">RKSQRNTLYDELCFAMKLKKRPPRSPEAPSVSKAKRKAKNWLPGWERSFEAEFLCEDVRRQQRHYVFASFTIFFSYKASVMFAAATTPYVYIVPVAICLLLAYMTASKPQALWVDVAYSTATFAWLYYAGEMYKTQILPLPPGVQEADLLCAFMFTLMMMISMGHHPAVLLGWSLAVSTQCFMTNHADLQVNIIVLISLSVAMHTFLQSSHMKLREMRLASEAEISRIRNHKERQQQERLQAVRRSEQMQRVLTLVFHQVKAPLLLTKTELSRPGDAKDTLACAQVRIQQLWSLLSGVQREVQKQFPGHSEASPEATTDGPESTSTMRGMEAPEDLGALVHGRDPWLPLVQDSRIQLGVNFQSTLKLRWIRIELEDLPGSSLSKLLSSTDLLDFRRWLEPQLNSYASGQNMQDKQDTLPPFSLGRISPRKVEMLSAEPLAVVQLTGCVLAPADNLSIATS</sequence>
<accession>A0AA36IAU4</accession>
<dbReference type="AlphaFoldDB" id="A0AA36IAU4"/>
<evidence type="ECO:0000256" key="2">
    <source>
        <dbReference type="SAM" id="Phobius"/>
    </source>
</evidence>
<keyword evidence="4" id="KW-1185">Reference proteome</keyword>
<evidence type="ECO:0000256" key="1">
    <source>
        <dbReference type="SAM" id="MobiDB-lite"/>
    </source>
</evidence>
<feature type="transmembrane region" description="Helical" evidence="2">
    <location>
        <begin position="80"/>
        <end position="104"/>
    </location>
</feature>
<gene>
    <name evidence="3" type="ORF">EVOR1521_LOCUS10873</name>
</gene>
<keyword evidence="2" id="KW-0812">Transmembrane</keyword>
<name>A0AA36IAU4_9DINO</name>
<feature type="transmembrane region" description="Helical" evidence="2">
    <location>
        <begin position="149"/>
        <end position="169"/>
    </location>
</feature>
<proteinExistence type="predicted"/>
<dbReference type="EMBL" id="CAUJNA010001057">
    <property type="protein sequence ID" value="CAJ1383887.1"/>
    <property type="molecule type" value="Genomic_DNA"/>
</dbReference>
<keyword evidence="2" id="KW-1133">Transmembrane helix</keyword>
<evidence type="ECO:0000313" key="3">
    <source>
        <dbReference type="EMBL" id="CAJ1383887.1"/>
    </source>
</evidence>
<keyword evidence="2" id="KW-0472">Membrane</keyword>
<reference evidence="3" key="1">
    <citation type="submission" date="2023-08" db="EMBL/GenBank/DDBJ databases">
        <authorList>
            <person name="Chen Y."/>
            <person name="Shah S."/>
            <person name="Dougan E. K."/>
            <person name="Thang M."/>
            <person name="Chan C."/>
        </authorList>
    </citation>
    <scope>NUCLEOTIDE SEQUENCE</scope>
</reference>
<comment type="caution">
    <text evidence="3">The sequence shown here is derived from an EMBL/GenBank/DDBJ whole genome shotgun (WGS) entry which is preliminary data.</text>
</comment>
<dbReference type="Proteomes" id="UP001178507">
    <property type="component" value="Unassembled WGS sequence"/>
</dbReference>
<evidence type="ECO:0000313" key="4">
    <source>
        <dbReference type="Proteomes" id="UP001178507"/>
    </source>
</evidence>
<feature type="region of interest" description="Disordered" evidence="1">
    <location>
        <begin position="303"/>
        <end position="329"/>
    </location>
</feature>
<feature type="transmembrane region" description="Helical" evidence="2">
    <location>
        <begin position="189"/>
        <end position="207"/>
    </location>
</feature>
<feature type="non-terminal residue" evidence="3">
    <location>
        <position position="1"/>
    </location>
</feature>